<keyword evidence="2" id="KW-1185">Reference proteome</keyword>
<reference evidence="1" key="1">
    <citation type="submission" date="2018-12" db="EMBL/GenBank/DDBJ databases">
        <authorList>
            <person name="Will S."/>
            <person name="Neumann-Schaal M."/>
            <person name="Henke P."/>
        </authorList>
    </citation>
    <scope>NUCLEOTIDE SEQUENCE</scope>
    <source>
        <strain evidence="1">PCC 7102</strain>
    </source>
</reference>
<dbReference type="EMBL" id="RSCL01000029">
    <property type="protein sequence ID" value="RUS98493.1"/>
    <property type="molecule type" value="Genomic_DNA"/>
</dbReference>
<accession>A0A3S1IK25</accession>
<evidence type="ECO:0000313" key="2">
    <source>
        <dbReference type="Proteomes" id="UP000271624"/>
    </source>
</evidence>
<dbReference type="AlphaFoldDB" id="A0A3S1IK25"/>
<dbReference type="Proteomes" id="UP000271624">
    <property type="component" value="Unassembled WGS sequence"/>
</dbReference>
<proteinExistence type="predicted"/>
<evidence type="ECO:0000313" key="1">
    <source>
        <dbReference type="EMBL" id="RUS98493.1"/>
    </source>
</evidence>
<protein>
    <submittedName>
        <fullName evidence="1">Uncharacterized protein</fullName>
    </submittedName>
</protein>
<gene>
    <name evidence="1" type="ORF">DSM106972_081220</name>
</gene>
<sequence length="82" mass="9491">MIGLRETKGKYSYLIFKLINITSPECSILNKSKETGLLYDKLEFYSKICQEARFLSLVQDVSYASVRGDRIYNEKASAKHIY</sequence>
<organism evidence="1 2">
    <name type="scientific">Dulcicalothrix desertica PCC 7102</name>
    <dbReference type="NCBI Taxonomy" id="232991"/>
    <lineage>
        <taxon>Bacteria</taxon>
        <taxon>Bacillati</taxon>
        <taxon>Cyanobacteriota</taxon>
        <taxon>Cyanophyceae</taxon>
        <taxon>Nostocales</taxon>
        <taxon>Calotrichaceae</taxon>
        <taxon>Dulcicalothrix</taxon>
    </lineage>
</organism>
<name>A0A3S1IK25_9CYAN</name>
<comment type="caution">
    <text evidence="1">The sequence shown here is derived from an EMBL/GenBank/DDBJ whole genome shotgun (WGS) entry which is preliminary data.</text>
</comment>
<reference evidence="1" key="2">
    <citation type="journal article" date="2019" name="Genome Biol. Evol.">
        <title>Day and night: Metabolic profiles and evolutionary relationships of six axenic non-marine cyanobacteria.</title>
        <authorList>
            <person name="Will S.E."/>
            <person name="Henke P."/>
            <person name="Boedeker C."/>
            <person name="Huang S."/>
            <person name="Brinkmann H."/>
            <person name="Rohde M."/>
            <person name="Jarek M."/>
            <person name="Friedl T."/>
            <person name="Seufert S."/>
            <person name="Schumacher M."/>
            <person name="Overmann J."/>
            <person name="Neumann-Schaal M."/>
            <person name="Petersen J."/>
        </authorList>
    </citation>
    <scope>NUCLEOTIDE SEQUENCE [LARGE SCALE GENOMIC DNA]</scope>
    <source>
        <strain evidence="1">PCC 7102</strain>
    </source>
</reference>